<dbReference type="Proteomes" id="UP000054805">
    <property type="component" value="Unassembled WGS sequence"/>
</dbReference>
<dbReference type="PANTHER" id="PTHR40389">
    <property type="entry name" value="ENDOGENOUS RETROVIRUS GROUP K MEMBER 24 GAG POLYPROTEIN-RELATED"/>
    <property type="match status" value="1"/>
</dbReference>
<keyword evidence="1" id="KW-0862">Zinc</keyword>
<feature type="non-terminal residue" evidence="3">
    <location>
        <position position="152"/>
    </location>
</feature>
<dbReference type="SUPFAM" id="SSF47353">
    <property type="entry name" value="Retrovirus capsid dimerization domain-like"/>
    <property type="match status" value="1"/>
</dbReference>
<dbReference type="AlphaFoldDB" id="A0A0V1GGH6"/>
<organism evidence="3 4">
    <name type="scientific">Trichinella pseudospiralis</name>
    <name type="common">Parasitic roundworm</name>
    <dbReference type="NCBI Taxonomy" id="6337"/>
    <lineage>
        <taxon>Eukaryota</taxon>
        <taxon>Metazoa</taxon>
        <taxon>Ecdysozoa</taxon>
        <taxon>Nematoda</taxon>
        <taxon>Enoplea</taxon>
        <taxon>Dorylaimia</taxon>
        <taxon>Trichinellida</taxon>
        <taxon>Trichinellidae</taxon>
        <taxon>Trichinella</taxon>
    </lineage>
</organism>
<comment type="caution">
    <text evidence="3">The sequence shown here is derived from an EMBL/GenBank/DDBJ whole genome shotgun (WGS) entry which is preliminary data.</text>
</comment>
<dbReference type="InterPro" id="IPR001878">
    <property type="entry name" value="Znf_CCHC"/>
</dbReference>
<dbReference type="GO" id="GO:0008270">
    <property type="term" value="F:zinc ion binding"/>
    <property type="evidence" value="ECO:0007669"/>
    <property type="project" value="UniProtKB-KW"/>
</dbReference>
<proteinExistence type="predicted"/>
<accession>A0A0V1GGH6</accession>
<dbReference type="GO" id="GO:0019899">
    <property type="term" value="F:enzyme binding"/>
    <property type="evidence" value="ECO:0007669"/>
    <property type="project" value="UniProtKB-ARBA"/>
</dbReference>
<dbReference type="Gene3D" id="4.10.60.10">
    <property type="entry name" value="Zinc finger, CCHC-type"/>
    <property type="match status" value="1"/>
</dbReference>
<dbReference type="SMART" id="SM00343">
    <property type="entry name" value="ZnF_C2HC"/>
    <property type="match status" value="2"/>
</dbReference>
<dbReference type="PANTHER" id="PTHR40389:SF3">
    <property type="entry name" value="IGE-BINDING PROTEIN"/>
    <property type="match status" value="1"/>
</dbReference>
<dbReference type="InterPro" id="IPR008916">
    <property type="entry name" value="Retrov_capsid_C"/>
</dbReference>
<dbReference type="EMBL" id="JYDS01002449">
    <property type="protein sequence ID" value="KRY97386.1"/>
    <property type="molecule type" value="Genomic_DNA"/>
</dbReference>
<keyword evidence="1" id="KW-0863">Zinc-finger</keyword>
<dbReference type="Pfam" id="PF14787">
    <property type="entry name" value="zf-CCHC_5"/>
    <property type="match status" value="1"/>
</dbReference>
<dbReference type="Pfam" id="PF00098">
    <property type="entry name" value="zf-CCHC"/>
    <property type="match status" value="1"/>
</dbReference>
<reference evidence="3 4" key="1">
    <citation type="submission" date="2015-01" db="EMBL/GenBank/DDBJ databases">
        <title>Evolution of Trichinella species and genotypes.</title>
        <authorList>
            <person name="Korhonen P.K."/>
            <person name="Edoardo P."/>
            <person name="Giuseppe L.R."/>
            <person name="Gasser R.B."/>
        </authorList>
    </citation>
    <scope>NUCLEOTIDE SEQUENCE [LARGE SCALE GENOMIC DNA]</scope>
    <source>
        <strain evidence="3">ISS588</strain>
    </source>
</reference>
<dbReference type="GO" id="GO:0003676">
    <property type="term" value="F:nucleic acid binding"/>
    <property type="evidence" value="ECO:0007669"/>
    <property type="project" value="InterPro"/>
</dbReference>
<keyword evidence="4" id="KW-1185">Reference proteome</keyword>
<evidence type="ECO:0000313" key="4">
    <source>
        <dbReference type="Proteomes" id="UP000054805"/>
    </source>
</evidence>
<gene>
    <name evidence="3" type="primary">gag</name>
    <name evidence="3" type="ORF">T4B_8559</name>
</gene>
<keyword evidence="1" id="KW-0479">Metal-binding</keyword>
<dbReference type="SUPFAM" id="SSF57756">
    <property type="entry name" value="Retrovirus zinc finger-like domains"/>
    <property type="match status" value="1"/>
</dbReference>
<dbReference type="InterPro" id="IPR050195">
    <property type="entry name" value="Primate_lentivir_Gag_pol-like"/>
</dbReference>
<feature type="domain" description="CCHC-type" evidence="2">
    <location>
        <begin position="66"/>
        <end position="81"/>
    </location>
</feature>
<protein>
    <submittedName>
        <fullName evidence="3">Retrovirus-related Gag polyprotein</fullName>
    </submittedName>
</protein>
<evidence type="ECO:0000256" key="1">
    <source>
        <dbReference type="PROSITE-ProRule" id="PRU00047"/>
    </source>
</evidence>
<dbReference type="InterPro" id="IPR036875">
    <property type="entry name" value="Znf_CCHC_sf"/>
</dbReference>
<evidence type="ECO:0000259" key="2">
    <source>
        <dbReference type="PROSITE" id="PS50158"/>
    </source>
</evidence>
<name>A0A0V1GGH6_TRIPS</name>
<evidence type="ECO:0000313" key="3">
    <source>
        <dbReference type="EMBL" id="KRY97386.1"/>
    </source>
</evidence>
<dbReference type="PROSITE" id="PS50158">
    <property type="entry name" value="ZF_CCHC"/>
    <property type="match status" value="1"/>
</dbReference>
<sequence>MPLLKQLIFEQCTKDCRRAINPYKHKGLEVWMKICREIGGPLSNSGLAAAVIQMSQGKGGQQNNNCFKCGQPGHMKRQCPQLSGARNQRPKVPGLCSRCKKGNHWVSECRSVKDIHGQPLALGYGGAWPKNLKRGPQPQGPQIYGAVAEGWP</sequence>
<dbReference type="Gene3D" id="1.10.1200.30">
    <property type="match status" value="1"/>
</dbReference>